<organism evidence="1 2">
    <name type="scientific">Nitrospira defluvii</name>
    <dbReference type="NCBI Taxonomy" id="330214"/>
    <lineage>
        <taxon>Bacteria</taxon>
        <taxon>Pseudomonadati</taxon>
        <taxon>Nitrospirota</taxon>
        <taxon>Nitrospiria</taxon>
        <taxon>Nitrospirales</taxon>
        <taxon>Nitrospiraceae</taxon>
        <taxon>Nitrospira</taxon>
    </lineage>
</organism>
<evidence type="ECO:0000313" key="2">
    <source>
        <dbReference type="Proteomes" id="UP000675880"/>
    </source>
</evidence>
<sequence length="91" mass="10278">METGLPLPRRRADADGMYSGDRTLEVVGNIPSRLSAQEPMIRNYRLHGPARSLYKNVPTRRHVKIKTSPFMDILELKTTSAHGTTLAEYQP</sequence>
<protein>
    <recommendedName>
        <fullName evidence="3">Transposase</fullName>
    </recommendedName>
</protein>
<keyword evidence="2" id="KW-1185">Reference proteome</keyword>
<gene>
    <name evidence="1" type="ORF">NSPZN2_40094</name>
</gene>
<dbReference type="Proteomes" id="UP000675880">
    <property type="component" value="Unassembled WGS sequence"/>
</dbReference>
<evidence type="ECO:0008006" key="3">
    <source>
        <dbReference type="Google" id="ProtNLM"/>
    </source>
</evidence>
<reference evidence="1 2" key="1">
    <citation type="submission" date="2021-02" db="EMBL/GenBank/DDBJ databases">
        <authorList>
            <person name="Han P."/>
        </authorList>
    </citation>
    <scope>NUCLEOTIDE SEQUENCE [LARGE SCALE GENOMIC DNA]</scope>
    <source>
        <strain evidence="1">Candidatus Nitrospira sp. ZN2</strain>
    </source>
</reference>
<proteinExistence type="predicted"/>
<name>A0ABM8RQZ7_9BACT</name>
<dbReference type="EMBL" id="CAJNBJ010000017">
    <property type="protein sequence ID" value="CAE6767048.1"/>
    <property type="molecule type" value="Genomic_DNA"/>
</dbReference>
<comment type="caution">
    <text evidence="1">The sequence shown here is derived from an EMBL/GenBank/DDBJ whole genome shotgun (WGS) entry which is preliminary data.</text>
</comment>
<evidence type="ECO:0000313" key="1">
    <source>
        <dbReference type="EMBL" id="CAE6767048.1"/>
    </source>
</evidence>
<accession>A0ABM8RQZ7</accession>